<evidence type="ECO:0000259" key="4">
    <source>
        <dbReference type="Pfam" id="PF22725"/>
    </source>
</evidence>
<evidence type="ECO:0008006" key="7">
    <source>
        <dbReference type="Google" id="ProtNLM"/>
    </source>
</evidence>
<evidence type="ECO:0000256" key="2">
    <source>
        <dbReference type="ARBA" id="ARBA00023002"/>
    </source>
</evidence>
<name>A0A365NIA1_GIBIN</name>
<organism evidence="5 6">
    <name type="scientific">Gibberella intermedia</name>
    <name type="common">Bulb rot disease fungus</name>
    <name type="synonym">Fusarium proliferatum</name>
    <dbReference type="NCBI Taxonomy" id="948311"/>
    <lineage>
        <taxon>Eukaryota</taxon>
        <taxon>Fungi</taxon>
        <taxon>Dikarya</taxon>
        <taxon>Ascomycota</taxon>
        <taxon>Pezizomycotina</taxon>
        <taxon>Sordariomycetes</taxon>
        <taxon>Hypocreomycetidae</taxon>
        <taxon>Hypocreales</taxon>
        <taxon>Nectriaceae</taxon>
        <taxon>Fusarium</taxon>
        <taxon>Fusarium fujikuroi species complex</taxon>
    </lineage>
</organism>
<dbReference type="InterPro" id="IPR000683">
    <property type="entry name" value="Gfo/Idh/MocA-like_OxRdtase_N"/>
</dbReference>
<accession>A0A365NIA1</accession>
<dbReference type="GO" id="GO:0000166">
    <property type="term" value="F:nucleotide binding"/>
    <property type="evidence" value="ECO:0007669"/>
    <property type="project" value="InterPro"/>
</dbReference>
<sequence>MRQKREVDFFWIMAPIKVGVVGYGNSAKSFHLPFITSIPDYEVIAILQRKEAPADPSSAEKGSHCTVDFPHIRHYRTADEFFAEKDIQFVVVATQHDTHASFAEQALNAGKHVIVDKPFAVSAEEADRVIQLGEEKGLILTCFQNRRWDADFQTLHHLINKGALGDIKEAEFHYDFESPPWLSKIGAKYTPGSGMAFGLGTHSIDQALVLFGRPKSVTGFFRVQRDAESEVEDSFTIILQYDGAQKDLLVTVKTAVTTPMAQQLKQLVRGTKGSFMKFQKHSFCATEDGIAAGLKPLDEGFGVESDELRGILTTYEEFDGKVQKYDPEIKKYTGRYPSFAGRWMGLYENVADAINGKAELEVKPTQSRDGLRVIELARESHQKGATVSWS</sequence>
<comment type="caution">
    <text evidence="5">The sequence shown here is derived from an EMBL/GenBank/DDBJ whole genome shotgun (WGS) entry which is preliminary data.</text>
</comment>
<dbReference type="AlphaFoldDB" id="A0A365NIA1"/>
<dbReference type="Pfam" id="PF01408">
    <property type="entry name" value="GFO_IDH_MocA"/>
    <property type="match status" value="1"/>
</dbReference>
<evidence type="ECO:0000256" key="1">
    <source>
        <dbReference type="ARBA" id="ARBA00010928"/>
    </source>
</evidence>
<dbReference type="Gene3D" id="3.40.50.720">
    <property type="entry name" value="NAD(P)-binding Rossmann-like Domain"/>
    <property type="match status" value="1"/>
</dbReference>
<dbReference type="EMBL" id="PKMI01000008">
    <property type="protein sequence ID" value="RBA20523.1"/>
    <property type="molecule type" value="Genomic_DNA"/>
</dbReference>
<feature type="domain" description="GFO/IDH/MocA-like oxidoreductase" evidence="4">
    <location>
        <begin position="152"/>
        <end position="275"/>
    </location>
</feature>
<dbReference type="Proteomes" id="UP000251714">
    <property type="component" value="Unassembled WGS sequence"/>
</dbReference>
<evidence type="ECO:0000313" key="5">
    <source>
        <dbReference type="EMBL" id="RBA20523.1"/>
    </source>
</evidence>
<dbReference type="PANTHER" id="PTHR43708:SF5">
    <property type="entry name" value="CONSERVED EXPRESSED OXIDOREDUCTASE (EUROFUNG)-RELATED"/>
    <property type="match status" value="1"/>
</dbReference>
<reference evidence="5 6" key="1">
    <citation type="submission" date="2017-12" db="EMBL/GenBank/DDBJ databases">
        <title>Genome sequence of the mycotoxigenic crop pathogen Fusarium proliferatum, strain ITEM 2341 from Date Palm.</title>
        <authorList>
            <person name="Almiman B.F."/>
            <person name="Shittu T.A."/>
            <person name="Muthumeenakshi S."/>
            <person name="Baroncelli R."/>
            <person name="Sreenivasaprasada S."/>
        </authorList>
    </citation>
    <scope>NUCLEOTIDE SEQUENCE [LARGE SCALE GENOMIC DNA]</scope>
    <source>
        <strain evidence="5 6">ITEM 2341</strain>
    </source>
</reference>
<dbReference type="SUPFAM" id="SSF55347">
    <property type="entry name" value="Glyceraldehyde-3-phosphate dehydrogenase-like, C-terminal domain"/>
    <property type="match status" value="1"/>
</dbReference>
<dbReference type="InterPro" id="IPR036291">
    <property type="entry name" value="NAD(P)-bd_dom_sf"/>
</dbReference>
<evidence type="ECO:0000313" key="6">
    <source>
        <dbReference type="Proteomes" id="UP000251714"/>
    </source>
</evidence>
<dbReference type="PANTHER" id="PTHR43708">
    <property type="entry name" value="CONSERVED EXPRESSED OXIDOREDUCTASE (EUROFUNG)"/>
    <property type="match status" value="1"/>
</dbReference>
<gene>
    <name evidence="5" type="ORF">FPRO05_07970</name>
</gene>
<dbReference type="InterPro" id="IPR055170">
    <property type="entry name" value="GFO_IDH_MocA-like_dom"/>
</dbReference>
<comment type="similarity">
    <text evidence="1">Belongs to the Gfo/Idh/MocA family.</text>
</comment>
<dbReference type="Pfam" id="PF22725">
    <property type="entry name" value="GFO_IDH_MocA_C3"/>
    <property type="match status" value="1"/>
</dbReference>
<feature type="domain" description="Gfo/Idh/MocA-like oxidoreductase N-terminal" evidence="3">
    <location>
        <begin position="16"/>
        <end position="141"/>
    </location>
</feature>
<dbReference type="Gene3D" id="3.30.360.10">
    <property type="entry name" value="Dihydrodipicolinate Reductase, domain 2"/>
    <property type="match status" value="1"/>
</dbReference>
<dbReference type="SUPFAM" id="SSF51735">
    <property type="entry name" value="NAD(P)-binding Rossmann-fold domains"/>
    <property type="match status" value="1"/>
</dbReference>
<protein>
    <recommendedName>
        <fullName evidence="7">Oxidoreductase</fullName>
    </recommendedName>
</protein>
<evidence type="ECO:0000259" key="3">
    <source>
        <dbReference type="Pfam" id="PF01408"/>
    </source>
</evidence>
<dbReference type="GO" id="GO:0016491">
    <property type="term" value="F:oxidoreductase activity"/>
    <property type="evidence" value="ECO:0007669"/>
    <property type="project" value="UniProtKB-KW"/>
</dbReference>
<proteinExistence type="inferred from homology"/>
<keyword evidence="2" id="KW-0560">Oxidoreductase</keyword>
<dbReference type="InterPro" id="IPR051317">
    <property type="entry name" value="Gfo/Idh/MocA_oxidoreduct"/>
</dbReference>